<comment type="caution">
    <text evidence="2">The sequence shown here is derived from an EMBL/GenBank/DDBJ whole genome shotgun (WGS) entry which is preliminary data.</text>
</comment>
<name>A0A4Y2DR42_ARAVE</name>
<dbReference type="Proteomes" id="UP000499080">
    <property type="component" value="Unassembled WGS sequence"/>
</dbReference>
<protein>
    <submittedName>
        <fullName evidence="2">Peroxidase</fullName>
    </submittedName>
</protein>
<proteinExistence type="predicted"/>
<evidence type="ECO:0000313" key="3">
    <source>
        <dbReference type="Proteomes" id="UP000499080"/>
    </source>
</evidence>
<keyword evidence="1 2" id="KW-0575">Peroxidase</keyword>
<dbReference type="GO" id="GO:0004601">
    <property type="term" value="F:peroxidase activity"/>
    <property type="evidence" value="ECO:0007669"/>
    <property type="project" value="UniProtKB-KW"/>
</dbReference>
<dbReference type="PANTHER" id="PTHR11475:SF114">
    <property type="entry name" value="PEROXIDASE-LIKE PROTEIN"/>
    <property type="match status" value="1"/>
</dbReference>
<dbReference type="GO" id="GO:0020037">
    <property type="term" value="F:heme binding"/>
    <property type="evidence" value="ECO:0007669"/>
    <property type="project" value="InterPro"/>
</dbReference>
<dbReference type="InterPro" id="IPR037120">
    <property type="entry name" value="Haem_peroxidase_sf_animal"/>
</dbReference>
<gene>
    <name evidence="2" type="primary">Pxd_0</name>
    <name evidence="2" type="ORF">AVEN_142474_1</name>
</gene>
<organism evidence="2 3">
    <name type="scientific">Araneus ventricosus</name>
    <name type="common">Orbweaver spider</name>
    <name type="synonym">Epeira ventricosa</name>
    <dbReference type="NCBI Taxonomy" id="182803"/>
    <lineage>
        <taxon>Eukaryota</taxon>
        <taxon>Metazoa</taxon>
        <taxon>Ecdysozoa</taxon>
        <taxon>Arthropoda</taxon>
        <taxon>Chelicerata</taxon>
        <taxon>Arachnida</taxon>
        <taxon>Araneae</taxon>
        <taxon>Araneomorphae</taxon>
        <taxon>Entelegynae</taxon>
        <taxon>Araneoidea</taxon>
        <taxon>Araneidae</taxon>
        <taxon>Araneus</taxon>
    </lineage>
</organism>
<dbReference type="OrthoDB" id="823504at2759"/>
<sequence length="128" mass="14345">MLLHVTFSFTPDEEFAAVEDIDLLVGLQMEDPIPGSEIGPTAGCIIAKQFYSAKFGDRFFWEHEGEVPSFTTDQWNSLKQCSLSRLDNSDITRVQKNAMLLPSIKNPEVPCEEIPEIDLSPWKESPAA</sequence>
<accession>A0A4Y2DR42</accession>
<dbReference type="PROSITE" id="PS50292">
    <property type="entry name" value="PEROXIDASE_3"/>
    <property type="match status" value="1"/>
</dbReference>
<dbReference type="SUPFAM" id="SSF48113">
    <property type="entry name" value="Heme-dependent peroxidases"/>
    <property type="match status" value="1"/>
</dbReference>
<dbReference type="Pfam" id="PF03098">
    <property type="entry name" value="An_peroxidase"/>
    <property type="match status" value="1"/>
</dbReference>
<dbReference type="AlphaFoldDB" id="A0A4Y2DR42"/>
<keyword evidence="1 2" id="KW-0560">Oxidoreductase</keyword>
<dbReference type="PANTHER" id="PTHR11475">
    <property type="entry name" value="OXIDASE/PEROXIDASE"/>
    <property type="match status" value="1"/>
</dbReference>
<dbReference type="InterPro" id="IPR010255">
    <property type="entry name" value="Haem_peroxidase_sf"/>
</dbReference>
<evidence type="ECO:0000313" key="2">
    <source>
        <dbReference type="EMBL" id="GBM19221.1"/>
    </source>
</evidence>
<dbReference type="GO" id="GO:0006979">
    <property type="term" value="P:response to oxidative stress"/>
    <property type="evidence" value="ECO:0007669"/>
    <property type="project" value="InterPro"/>
</dbReference>
<reference evidence="2 3" key="1">
    <citation type="journal article" date="2019" name="Sci. Rep.">
        <title>Orb-weaving spider Araneus ventricosus genome elucidates the spidroin gene catalogue.</title>
        <authorList>
            <person name="Kono N."/>
            <person name="Nakamura H."/>
            <person name="Ohtoshi R."/>
            <person name="Moran D.A.P."/>
            <person name="Shinohara A."/>
            <person name="Yoshida Y."/>
            <person name="Fujiwara M."/>
            <person name="Mori M."/>
            <person name="Tomita M."/>
            <person name="Arakawa K."/>
        </authorList>
    </citation>
    <scope>NUCLEOTIDE SEQUENCE [LARGE SCALE GENOMIC DNA]</scope>
</reference>
<evidence type="ECO:0000256" key="1">
    <source>
        <dbReference type="ARBA" id="ARBA00022559"/>
    </source>
</evidence>
<dbReference type="InterPro" id="IPR019791">
    <property type="entry name" value="Haem_peroxidase_animal"/>
</dbReference>
<dbReference type="Gene3D" id="1.10.640.10">
    <property type="entry name" value="Haem peroxidase domain superfamily, animal type"/>
    <property type="match status" value="1"/>
</dbReference>
<dbReference type="EMBL" id="BGPR01000419">
    <property type="protein sequence ID" value="GBM19221.1"/>
    <property type="molecule type" value="Genomic_DNA"/>
</dbReference>
<keyword evidence="3" id="KW-1185">Reference proteome</keyword>